<dbReference type="InterPro" id="IPR000225">
    <property type="entry name" value="Armadillo"/>
</dbReference>
<dbReference type="Gene3D" id="1.25.10.10">
    <property type="entry name" value="Leucine-rich Repeat Variant"/>
    <property type="match status" value="1"/>
</dbReference>
<keyword evidence="7" id="KW-0653">Protein transport</keyword>
<accession>A0A376BA12</accession>
<dbReference type="PANTHER" id="PTHR10527">
    <property type="entry name" value="IMPORTIN BETA"/>
    <property type="match status" value="1"/>
</dbReference>
<dbReference type="FunFam" id="1.25.10.10:FF:000027">
    <property type="entry name" value="Importin subunit beta-1"/>
    <property type="match status" value="1"/>
</dbReference>
<dbReference type="GO" id="GO:0031267">
    <property type="term" value="F:small GTPase binding"/>
    <property type="evidence" value="ECO:0007669"/>
    <property type="project" value="InterPro"/>
</dbReference>
<dbReference type="SUPFAM" id="SSF48371">
    <property type="entry name" value="ARM repeat"/>
    <property type="match status" value="1"/>
</dbReference>
<evidence type="ECO:0000256" key="8">
    <source>
        <dbReference type="ARBA" id="ARBA00023242"/>
    </source>
</evidence>
<dbReference type="Pfam" id="PF25574">
    <property type="entry name" value="TPR_IMB1"/>
    <property type="match status" value="1"/>
</dbReference>
<comment type="similarity">
    <text evidence="3">Belongs to the importin beta family. Importin beta-1 subfamily.</text>
</comment>
<reference evidence="14" key="1">
    <citation type="submission" date="2018-06" db="EMBL/GenBank/DDBJ databases">
        <authorList>
            <person name="Guldener U."/>
        </authorList>
    </citation>
    <scope>NUCLEOTIDE SEQUENCE [LARGE SCALE GENOMIC DNA]</scope>
    <source>
        <strain evidence="14">UTAD17</strain>
    </source>
</reference>
<evidence type="ECO:0000256" key="6">
    <source>
        <dbReference type="ARBA" id="ARBA00022737"/>
    </source>
</evidence>
<proteinExistence type="inferred from homology"/>
<evidence type="ECO:0000256" key="1">
    <source>
        <dbReference type="ARBA" id="ARBA00004259"/>
    </source>
</evidence>
<feature type="domain" description="Importin N-terminal" evidence="12">
    <location>
        <begin position="25"/>
        <end position="106"/>
    </location>
</feature>
<evidence type="ECO:0000256" key="7">
    <source>
        <dbReference type="ARBA" id="ARBA00022927"/>
    </source>
</evidence>
<dbReference type="GO" id="GO:0006606">
    <property type="term" value="P:protein import into nucleus"/>
    <property type="evidence" value="ECO:0007669"/>
    <property type="project" value="InterPro"/>
</dbReference>
<evidence type="ECO:0000256" key="11">
    <source>
        <dbReference type="PROSITE-ProRule" id="PRU00103"/>
    </source>
</evidence>
<evidence type="ECO:0000313" key="13">
    <source>
        <dbReference type="EMBL" id="SSD61441.1"/>
    </source>
</evidence>
<dbReference type="SMART" id="SM00913">
    <property type="entry name" value="IBN_N"/>
    <property type="match status" value="1"/>
</dbReference>
<dbReference type="Pfam" id="PF03810">
    <property type="entry name" value="IBN_N"/>
    <property type="match status" value="1"/>
</dbReference>
<dbReference type="Proteomes" id="UP000262825">
    <property type="component" value="Unassembled WGS sequence"/>
</dbReference>
<evidence type="ECO:0000256" key="10">
    <source>
        <dbReference type="ARBA" id="ARBA00083566"/>
    </source>
</evidence>
<dbReference type="InterPro" id="IPR001494">
    <property type="entry name" value="Importin-beta_N"/>
</dbReference>
<dbReference type="GO" id="GO:0005635">
    <property type="term" value="C:nuclear envelope"/>
    <property type="evidence" value="ECO:0007669"/>
    <property type="project" value="UniProtKB-SubCell"/>
</dbReference>
<evidence type="ECO:0000259" key="12">
    <source>
        <dbReference type="PROSITE" id="PS50166"/>
    </source>
</evidence>
<keyword evidence="14" id="KW-1185">Reference proteome</keyword>
<evidence type="ECO:0000256" key="4">
    <source>
        <dbReference type="ARBA" id="ARBA00022448"/>
    </source>
</evidence>
<dbReference type="OrthoDB" id="10263328at2759"/>
<evidence type="ECO:0000256" key="3">
    <source>
        <dbReference type="ARBA" id="ARBA00010907"/>
    </source>
</evidence>
<evidence type="ECO:0000256" key="5">
    <source>
        <dbReference type="ARBA" id="ARBA00022490"/>
    </source>
</evidence>
<dbReference type="InterPro" id="IPR011989">
    <property type="entry name" value="ARM-like"/>
</dbReference>
<keyword evidence="5" id="KW-0963">Cytoplasm</keyword>
<dbReference type="EMBL" id="UFAJ01000704">
    <property type="protein sequence ID" value="SSD61441.1"/>
    <property type="molecule type" value="Genomic_DNA"/>
</dbReference>
<evidence type="ECO:0000256" key="9">
    <source>
        <dbReference type="ARBA" id="ARBA00079884"/>
    </source>
</evidence>
<evidence type="ECO:0000256" key="2">
    <source>
        <dbReference type="ARBA" id="ARBA00004496"/>
    </source>
</evidence>
<dbReference type="Pfam" id="PF13513">
    <property type="entry name" value="HEAT_EZ"/>
    <property type="match status" value="1"/>
</dbReference>
<keyword evidence="6" id="KW-0677">Repeat</keyword>
<dbReference type="VEuPathDB" id="FungiDB:SCODWIG_03202"/>
<dbReference type="PROSITE" id="PS50077">
    <property type="entry name" value="HEAT_REPEAT"/>
    <property type="match status" value="1"/>
</dbReference>
<gene>
    <name evidence="13" type="ORF">SCODWIG_03202</name>
</gene>
<dbReference type="SMART" id="SM00185">
    <property type="entry name" value="ARM"/>
    <property type="match status" value="2"/>
</dbReference>
<keyword evidence="4" id="KW-0813">Transport</keyword>
<comment type="subcellular location">
    <subcellularLocation>
        <location evidence="2">Cytoplasm</location>
    </subcellularLocation>
    <subcellularLocation>
        <location evidence="1">Nucleus envelope</location>
    </subcellularLocation>
</comment>
<sequence>MSTLEVAQLLENTILNVDPTVRLQSETTLRRLCNENFLQFAGILSQIINDETVKEEARILSALTLKNELTSKDSIKKQQFATRWITQVDDPSKVHIRMFALKGLVCNSYRVANASAQLVAAIADIDLSRGEWPDLMKIMVDNTQSSQPENIKRASLLALGYICESFDAGNEVLISQSNNILIAIVQGAQSSETSKVVRLTALNALADSLSFIKNNMDRDGERNYLMQVVCEATQAEDSEIQVAAFGCLSKIMSLYYVYMKLYMEQALYGLTLTTMQSADEKVASMAVEFWSTICEEEIDIAYEIAQYPESPLQNYNFALNSIKDVLPTILNLLTKQNEDPEDDDWNVSMSAGACLQLYAQNCGNYIVEPVLHFVEQNIASDNWRQREAAVMAFGSILDGPDKTQLANLIHQALPPILNLIKDESLQVKETVAWCLGRIADLVIFSIDTQEHLPNVIQACLIGLQDHPKVITNSAWTIINLVEQLTAANDNSSVLAIYNFYPVLIDSLLKVCNRPDNDFNCRASAYSALSTLVQCSSEQVLESITSVSSFVLDKLGQTMTFDVGNLTTVDKQNLEELQSNVLTVLSSCILKNPSQVSGVSDLLMELFLKLLSKGDTTYVEDDVFFCISALAIALGPDFEKYLEKFSPFLLSALNQVSSQISITAVGLIADISNSLGDSFKKFAPDFMNVLGQMISAPDSKKELKPAVLAVFGDIATNIGTDFVPYLDQVMALCVAAQNSTPENSSLEALDYNLRVHEAVLDAYVGCVAGLADAPKALFPYVGTIFQFLQYLAEEPALNVVDSTARAAVGLIGDIAAMFPGGEIKQFYGQPWVDEFIKNTRSNKNFKQSTRDTAKWSREQQKLQLSL</sequence>
<protein>
    <recommendedName>
        <fullName evidence="9">Importin-95</fullName>
    </recommendedName>
    <alternativeName>
        <fullName evidence="10">Karyopherin-95</fullName>
    </alternativeName>
</protein>
<feature type="repeat" description="HEAT" evidence="11">
    <location>
        <begin position="412"/>
        <end position="450"/>
    </location>
</feature>
<organism evidence="13 14">
    <name type="scientific">Saccharomycodes ludwigii</name>
    <dbReference type="NCBI Taxonomy" id="36035"/>
    <lineage>
        <taxon>Eukaryota</taxon>
        <taxon>Fungi</taxon>
        <taxon>Dikarya</taxon>
        <taxon>Ascomycota</taxon>
        <taxon>Saccharomycotina</taxon>
        <taxon>Saccharomycetes</taxon>
        <taxon>Saccharomycodales</taxon>
        <taxon>Saccharomycodaceae</taxon>
        <taxon>Saccharomycodes</taxon>
    </lineage>
</organism>
<dbReference type="AlphaFoldDB" id="A0A376BA12"/>
<dbReference type="InterPro" id="IPR040122">
    <property type="entry name" value="Importin_beta"/>
</dbReference>
<dbReference type="PROSITE" id="PS50166">
    <property type="entry name" value="IMPORTIN_B_NT"/>
    <property type="match status" value="1"/>
</dbReference>
<name>A0A376BA12_9ASCO</name>
<dbReference type="InterPro" id="IPR016024">
    <property type="entry name" value="ARM-type_fold"/>
</dbReference>
<keyword evidence="8" id="KW-0539">Nucleus</keyword>
<dbReference type="InterPro" id="IPR058584">
    <property type="entry name" value="IMB1_TNPO1-like_TPR"/>
</dbReference>
<dbReference type="InterPro" id="IPR021133">
    <property type="entry name" value="HEAT_type_2"/>
</dbReference>
<evidence type="ECO:0000313" key="14">
    <source>
        <dbReference type="Proteomes" id="UP000262825"/>
    </source>
</evidence>
<dbReference type="GO" id="GO:0005737">
    <property type="term" value="C:cytoplasm"/>
    <property type="evidence" value="ECO:0007669"/>
    <property type="project" value="UniProtKB-SubCell"/>
</dbReference>